<organism evidence="1 2">
    <name type="scientific">Neokomagataea tanensis NBRC 106556</name>
    <dbReference type="NCBI Taxonomy" id="1223519"/>
    <lineage>
        <taxon>Bacteria</taxon>
        <taxon>Pseudomonadati</taxon>
        <taxon>Pseudomonadota</taxon>
        <taxon>Alphaproteobacteria</taxon>
        <taxon>Acetobacterales</taxon>
        <taxon>Acetobacteraceae</taxon>
        <taxon>Neokomagataea</taxon>
    </lineage>
</organism>
<comment type="caution">
    <text evidence="1">The sequence shown here is derived from an EMBL/GenBank/DDBJ whole genome shotgun (WGS) entry which is preliminary data.</text>
</comment>
<proteinExistence type="predicted"/>
<sequence>MKTPSSAEGTPQLLLGSLPAKPYRKEAYQQQQTDHSVPYFLLLKALHLAPTLAQNLGEVSLVEQGPMLAADPHTLPEAAKAQNPLRHYASFLRFLKHTPSLTLTVPIPFAAPHPGVEHPT</sequence>
<gene>
    <name evidence="1" type="ORF">AA106556_0938</name>
</gene>
<evidence type="ECO:0000313" key="1">
    <source>
        <dbReference type="EMBL" id="GBR45924.1"/>
    </source>
</evidence>
<accession>A0ABQ0QIF7</accession>
<evidence type="ECO:0000313" key="2">
    <source>
        <dbReference type="Proteomes" id="UP001062443"/>
    </source>
</evidence>
<reference evidence="1" key="1">
    <citation type="submission" date="2013-04" db="EMBL/GenBank/DDBJ databases">
        <title>The genome sequencing project of 58 acetic acid bacteria.</title>
        <authorList>
            <person name="Okamoto-Kainuma A."/>
            <person name="Ishikawa M."/>
            <person name="Umino S."/>
            <person name="Koizumi Y."/>
            <person name="Shiwa Y."/>
            <person name="Yoshikawa H."/>
            <person name="Matsutani M."/>
            <person name="Matsushita K."/>
        </authorList>
    </citation>
    <scope>NUCLEOTIDE SEQUENCE</scope>
    <source>
        <strain evidence="1">NBRC 106556</strain>
    </source>
</reference>
<dbReference type="Proteomes" id="UP001062443">
    <property type="component" value="Unassembled WGS sequence"/>
</dbReference>
<protein>
    <submittedName>
        <fullName evidence="1">Uncharacterized protein</fullName>
    </submittedName>
</protein>
<name>A0ABQ0QIF7_9PROT</name>
<dbReference type="EMBL" id="BAQB01000009">
    <property type="protein sequence ID" value="GBR45924.1"/>
    <property type="molecule type" value="Genomic_DNA"/>
</dbReference>
<keyword evidence="2" id="KW-1185">Reference proteome</keyword>